<dbReference type="Proteomes" id="UP000636800">
    <property type="component" value="Unassembled WGS sequence"/>
</dbReference>
<evidence type="ECO:0000313" key="2">
    <source>
        <dbReference type="EMBL" id="KAG0452405.1"/>
    </source>
</evidence>
<name>A0A835PEP9_VANPL</name>
<evidence type="ECO:0000313" key="3">
    <source>
        <dbReference type="Proteomes" id="UP000636800"/>
    </source>
</evidence>
<organism evidence="2 3">
    <name type="scientific">Vanilla planifolia</name>
    <name type="common">Vanilla</name>
    <dbReference type="NCBI Taxonomy" id="51239"/>
    <lineage>
        <taxon>Eukaryota</taxon>
        <taxon>Viridiplantae</taxon>
        <taxon>Streptophyta</taxon>
        <taxon>Embryophyta</taxon>
        <taxon>Tracheophyta</taxon>
        <taxon>Spermatophyta</taxon>
        <taxon>Magnoliopsida</taxon>
        <taxon>Liliopsida</taxon>
        <taxon>Asparagales</taxon>
        <taxon>Orchidaceae</taxon>
        <taxon>Vanilloideae</taxon>
        <taxon>Vanilleae</taxon>
        <taxon>Vanilla</taxon>
    </lineage>
</organism>
<dbReference type="AlphaFoldDB" id="A0A835PEP9"/>
<keyword evidence="3" id="KW-1185">Reference proteome</keyword>
<feature type="compositionally biased region" description="Basic and acidic residues" evidence="1">
    <location>
        <begin position="1"/>
        <end position="18"/>
    </location>
</feature>
<reference evidence="2 3" key="1">
    <citation type="journal article" date="2020" name="Nat. Food">
        <title>A phased Vanilla planifolia genome enables genetic improvement of flavour and production.</title>
        <authorList>
            <person name="Hasing T."/>
            <person name="Tang H."/>
            <person name="Brym M."/>
            <person name="Khazi F."/>
            <person name="Huang T."/>
            <person name="Chambers A.H."/>
        </authorList>
    </citation>
    <scope>NUCLEOTIDE SEQUENCE [LARGE SCALE GENOMIC DNA]</scope>
    <source>
        <tissue evidence="2">Leaf</tissue>
    </source>
</reference>
<feature type="compositionally biased region" description="Basic and acidic residues" evidence="1">
    <location>
        <begin position="35"/>
        <end position="45"/>
    </location>
</feature>
<feature type="region of interest" description="Disordered" evidence="1">
    <location>
        <begin position="1"/>
        <end position="45"/>
    </location>
</feature>
<proteinExistence type="predicted"/>
<accession>A0A835PEP9</accession>
<gene>
    <name evidence="2" type="ORF">HPP92_025069</name>
</gene>
<protein>
    <submittedName>
        <fullName evidence="2">Uncharacterized protein</fullName>
    </submittedName>
</protein>
<dbReference type="EMBL" id="JADCNL010000014">
    <property type="protein sequence ID" value="KAG0452405.1"/>
    <property type="molecule type" value="Genomic_DNA"/>
</dbReference>
<comment type="caution">
    <text evidence="2">The sequence shown here is derived from an EMBL/GenBank/DDBJ whole genome shotgun (WGS) entry which is preliminary data.</text>
</comment>
<dbReference type="OrthoDB" id="66620at2759"/>
<sequence>MLDKPRLGDTNDLDERNTKTSGYLGTSNNDQSEESVTREDADTSDCDKLERLEKRIFLFILYMLEPSKSQGSEAAIGAASDPFIKGLQSPKILYEAKPWEEPRSSSHDMVQADAINLSSMDEAASNHVLEVPSFPWKEELNAWFRAMNFFAGLLLLLMTEENTILDDASFDGNRVILFRIRLLLLMELYGTGPALVTTKDARCSDIVAVSCLNIDQFLYFLRQNQLKIGWQTDKRE</sequence>
<evidence type="ECO:0000256" key="1">
    <source>
        <dbReference type="SAM" id="MobiDB-lite"/>
    </source>
</evidence>
<feature type="compositionally biased region" description="Polar residues" evidence="1">
    <location>
        <begin position="19"/>
        <end position="30"/>
    </location>
</feature>